<dbReference type="GO" id="GO:0009977">
    <property type="term" value="F:proton motive force dependent protein transmembrane transporter activity"/>
    <property type="evidence" value="ECO:0007669"/>
    <property type="project" value="TreeGrafter"/>
</dbReference>
<keyword evidence="5" id="KW-0811">Translocation</keyword>
<feature type="transmembrane region" description="Helical" evidence="5">
    <location>
        <begin position="21"/>
        <end position="39"/>
    </location>
</feature>
<protein>
    <recommendedName>
        <fullName evidence="5">Sec-independent protein translocase protein TatC</fullName>
    </recommendedName>
</protein>
<dbReference type="RefSeq" id="WP_109405669.1">
    <property type="nucleotide sequence ID" value="NZ_QFFG01000006.1"/>
</dbReference>
<feature type="transmembrane region" description="Helical" evidence="5">
    <location>
        <begin position="135"/>
        <end position="163"/>
    </location>
</feature>
<dbReference type="GO" id="GO:0043953">
    <property type="term" value="P:protein transport by the Tat complex"/>
    <property type="evidence" value="ECO:0007669"/>
    <property type="project" value="UniProtKB-UniRule"/>
</dbReference>
<dbReference type="OrthoDB" id="9777044at2"/>
<evidence type="ECO:0000313" key="7">
    <source>
        <dbReference type="Proteomes" id="UP000245670"/>
    </source>
</evidence>
<keyword evidence="7" id="KW-1185">Reference proteome</keyword>
<evidence type="ECO:0000256" key="4">
    <source>
        <dbReference type="ARBA" id="ARBA00023136"/>
    </source>
</evidence>
<comment type="function">
    <text evidence="5">Part of the twin-arginine translocation (Tat) system that transports large folded proteins containing a characteristic twin-arginine motif in their signal peptide across membranes.</text>
</comment>
<dbReference type="PANTHER" id="PTHR30371">
    <property type="entry name" value="SEC-INDEPENDENT PROTEIN TRANSLOCASE PROTEIN TATC"/>
    <property type="match status" value="1"/>
</dbReference>
<keyword evidence="4 5" id="KW-0472">Membrane</keyword>
<dbReference type="Proteomes" id="UP000245670">
    <property type="component" value="Unassembled WGS sequence"/>
</dbReference>
<reference evidence="6 7" key="1">
    <citation type="submission" date="2018-05" db="EMBL/GenBank/DDBJ databases">
        <title>Polaribacter aquimarinus sp. nov., isolated from sediment in a sediment of sea.</title>
        <authorList>
            <person name="Lu D."/>
        </authorList>
    </citation>
    <scope>NUCLEOTIDE SEQUENCE [LARGE SCALE GENOMIC DNA]</scope>
    <source>
        <strain evidence="6 7">ZY113</strain>
    </source>
</reference>
<dbReference type="PRINTS" id="PR01840">
    <property type="entry name" value="TATCFAMILY"/>
</dbReference>
<accession>A0A2U2J7I8</accession>
<dbReference type="EMBL" id="QFFG01000006">
    <property type="protein sequence ID" value="PWG04299.1"/>
    <property type="molecule type" value="Genomic_DNA"/>
</dbReference>
<dbReference type="GO" id="GO:0033281">
    <property type="term" value="C:TAT protein transport complex"/>
    <property type="evidence" value="ECO:0007669"/>
    <property type="project" value="UniProtKB-UniRule"/>
</dbReference>
<gene>
    <name evidence="5 6" type="primary">tatC</name>
    <name evidence="6" type="ORF">DIS07_12885</name>
</gene>
<dbReference type="AlphaFoldDB" id="A0A2U2J7I8"/>
<comment type="caution">
    <text evidence="6">The sequence shown here is derived from an EMBL/GenBank/DDBJ whole genome shotgun (WGS) entry which is preliminary data.</text>
</comment>
<evidence type="ECO:0000256" key="2">
    <source>
        <dbReference type="ARBA" id="ARBA00022692"/>
    </source>
</evidence>
<evidence type="ECO:0000256" key="1">
    <source>
        <dbReference type="ARBA" id="ARBA00004141"/>
    </source>
</evidence>
<proteinExistence type="inferred from homology"/>
<comment type="subcellular location">
    <subcellularLocation>
        <location evidence="5">Cell membrane</location>
        <topology evidence="5">Multi-pass membrane protein</topology>
    </subcellularLocation>
    <subcellularLocation>
        <location evidence="1">Membrane</location>
        <topology evidence="1">Multi-pass membrane protein</topology>
    </subcellularLocation>
</comment>
<comment type="similarity">
    <text evidence="5">Belongs to the TatC family.</text>
</comment>
<feature type="transmembrane region" description="Helical" evidence="5">
    <location>
        <begin position="96"/>
        <end position="114"/>
    </location>
</feature>
<dbReference type="InterPro" id="IPR002033">
    <property type="entry name" value="TatC"/>
</dbReference>
<dbReference type="HAMAP" id="MF_00902">
    <property type="entry name" value="TatC"/>
    <property type="match status" value="1"/>
</dbReference>
<comment type="subunit">
    <text evidence="5">Forms a complex with TatA.</text>
</comment>
<dbReference type="Pfam" id="PF00902">
    <property type="entry name" value="TatC"/>
    <property type="match status" value="1"/>
</dbReference>
<keyword evidence="5" id="KW-0653">Protein transport</keyword>
<sequence>MAEKQKEMSFLGHLEELRWHLVRGASAIFILAIVFFVFAEEVYDNFLLAHIKPDFITYQVFCDFFNLFGLESDFCNVTFADKKLQSIKVTSQLMNSIWSSLILGVIVSFPYLLWEIWRFVAPGLTEKEVSKSKGFIFTASFLFFIGLLFSFYVIAPISVHFLYNYQISESIVNSFTLQSHIGLITNMLLGVSILFELPVLIYFLTKIGLITPEFLKKYRKHALVVVLILAAIITPPDIASQVIVAIPILILYEIGITVSKRVIKKQQKDAQKSPRV</sequence>
<dbReference type="GO" id="GO:0065002">
    <property type="term" value="P:intracellular protein transmembrane transport"/>
    <property type="evidence" value="ECO:0007669"/>
    <property type="project" value="TreeGrafter"/>
</dbReference>
<comment type="caution">
    <text evidence="5">Lacks conserved residue(s) required for the propagation of feature annotation.</text>
</comment>
<dbReference type="PANTHER" id="PTHR30371:SF0">
    <property type="entry name" value="SEC-INDEPENDENT PROTEIN TRANSLOCASE PROTEIN TATC, CHLOROPLASTIC-RELATED"/>
    <property type="match status" value="1"/>
</dbReference>
<keyword evidence="5" id="KW-0813">Transport</keyword>
<dbReference type="NCBIfam" id="TIGR00945">
    <property type="entry name" value="tatC"/>
    <property type="match status" value="1"/>
</dbReference>
<evidence type="ECO:0000256" key="3">
    <source>
        <dbReference type="ARBA" id="ARBA00022989"/>
    </source>
</evidence>
<keyword evidence="3 5" id="KW-1133">Transmembrane helix</keyword>
<feature type="transmembrane region" description="Helical" evidence="5">
    <location>
        <begin position="183"/>
        <end position="205"/>
    </location>
</feature>
<keyword evidence="5" id="KW-1003">Cell membrane</keyword>
<organism evidence="6 7">
    <name type="scientific">Polaribacter aquimarinus</name>
    <dbReference type="NCBI Taxonomy" id="2100726"/>
    <lineage>
        <taxon>Bacteria</taxon>
        <taxon>Pseudomonadati</taxon>
        <taxon>Bacteroidota</taxon>
        <taxon>Flavobacteriia</taxon>
        <taxon>Flavobacteriales</taxon>
        <taxon>Flavobacteriaceae</taxon>
    </lineage>
</organism>
<evidence type="ECO:0000313" key="6">
    <source>
        <dbReference type="EMBL" id="PWG04299.1"/>
    </source>
</evidence>
<name>A0A2U2J7I8_9FLAO</name>
<evidence type="ECO:0000256" key="5">
    <source>
        <dbReference type="HAMAP-Rule" id="MF_00902"/>
    </source>
</evidence>
<keyword evidence="2 5" id="KW-0812">Transmembrane</keyword>